<comment type="caution">
    <text evidence="5">The sequence shown here is derived from an EMBL/GenBank/DDBJ whole genome shotgun (WGS) entry which is preliminary data.</text>
</comment>
<gene>
    <name evidence="4" type="primary">AIM11</name>
    <name evidence="5" type="ORF">NPX13_g7485</name>
</gene>
<dbReference type="AlphaFoldDB" id="A0A9W8TL47"/>
<protein>
    <recommendedName>
        <fullName evidence="4">Altered inheritance of mitochondria protein 11</fullName>
    </recommendedName>
</protein>
<dbReference type="PANTHER" id="PTHR39136">
    <property type="entry name" value="ALTERED INHERITANCE OF MITOCHONDRIA PROTEIN 11"/>
    <property type="match status" value="1"/>
</dbReference>
<reference evidence="5" key="1">
    <citation type="submission" date="2022-07" db="EMBL/GenBank/DDBJ databases">
        <title>Genome Sequence of Xylaria arbuscula.</title>
        <authorList>
            <person name="Buettner E."/>
        </authorList>
    </citation>
    <scope>NUCLEOTIDE SEQUENCE</scope>
    <source>
        <strain evidence="5">VT107</strain>
    </source>
</reference>
<keyword evidence="6" id="KW-1185">Reference proteome</keyword>
<name>A0A9W8TL47_9PEZI</name>
<comment type="subcellular location">
    <subcellularLocation>
        <location evidence="4">Membrane</location>
        <topology evidence="4">Multi-pass membrane protein</topology>
    </subcellularLocation>
</comment>
<proteinExistence type="inferred from homology"/>
<dbReference type="VEuPathDB" id="FungiDB:F4678DRAFT_284937"/>
<dbReference type="Proteomes" id="UP001148614">
    <property type="component" value="Unassembled WGS sequence"/>
</dbReference>
<dbReference type="GO" id="GO:0005739">
    <property type="term" value="C:mitochondrion"/>
    <property type="evidence" value="ECO:0007669"/>
    <property type="project" value="TreeGrafter"/>
</dbReference>
<evidence type="ECO:0000256" key="2">
    <source>
        <dbReference type="ARBA" id="ARBA00022989"/>
    </source>
</evidence>
<keyword evidence="3 4" id="KW-0472">Membrane</keyword>
<keyword evidence="2 4" id="KW-1133">Transmembrane helix</keyword>
<evidence type="ECO:0000313" key="5">
    <source>
        <dbReference type="EMBL" id="KAJ3565487.1"/>
    </source>
</evidence>
<evidence type="ECO:0000313" key="6">
    <source>
        <dbReference type="Proteomes" id="UP001148614"/>
    </source>
</evidence>
<dbReference type="PANTHER" id="PTHR39136:SF1">
    <property type="entry name" value="ALTERED INHERITANCE OF MITOCHONDRIA PROTEIN 11"/>
    <property type="match status" value="1"/>
</dbReference>
<accession>A0A9W8TL47</accession>
<dbReference type="VEuPathDB" id="FungiDB:F4678DRAFT_285027"/>
<dbReference type="InterPro" id="IPR038814">
    <property type="entry name" value="AIM11"/>
</dbReference>
<evidence type="ECO:0000256" key="4">
    <source>
        <dbReference type="RuleBase" id="RU367098"/>
    </source>
</evidence>
<dbReference type="EMBL" id="JANPWZ010001479">
    <property type="protein sequence ID" value="KAJ3565487.1"/>
    <property type="molecule type" value="Genomic_DNA"/>
</dbReference>
<feature type="transmembrane region" description="Helical" evidence="4">
    <location>
        <begin position="308"/>
        <end position="325"/>
    </location>
</feature>
<keyword evidence="1 4" id="KW-0812">Transmembrane</keyword>
<sequence length="448" mass="50818">MSHLTEFSNALAFVERLLEEEVSGFEMRYRDHGTLGWFHVNFPLTGMLPLSYITEVYSHLLTEVEGSRLKRERKSAYKQFVTRAYLAYRAAQYQPQSGTRHHLRGCLAHITQALQLMEKSKVYDDEQPVHWSEVYRTECPRGQDTSEEHTSPKEYWLLFKLESLWPVLDLSVRILRLVMPDCWGTWDEWEGSVYQDEWLQQFILDSSLSLTKTYPGASQEAEAAQPRDPSTLYIFQTEVEAEAKMWSFGTTMTMPKDSESASKATTQLQSQPSQIPQIDPIAQTHTVTAPPIPENRPSVFSQRSLKQLGLFFAGAGFLSLATLITRRSIGRKRIATVPKFYTQSNRPVDKIGSDSSLIALEALNLATLNVVGFGIMMTGGVSWAFDISSIDDLRRMARRHIGPSGGRTDEEAEREVEEWVAKVLLRKEKQEQAEAADPVATPEKSKGD</sequence>
<organism evidence="5 6">
    <name type="scientific">Xylaria arbuscula</name>
    <dbReference type="NCBI Taxonomy" id="114810"/>
    <lineage>
        <taxon>Eukaryota</taxon>
        <taxon>Fungi</taxon>
        <taxon>Dikarya</taxon>
        <taxon>Ascomycota</taxon>
        <taxon>Pezizomycotina</taxon>
        <taxon>Sordariomycetes</taxon>
        <taxon>Xylariomycetidae</taxon>
        <taxon>Xylariales</taxon>
        <taxon>Xylariaceae</taxon>
        <taxon>Xylaria</taxon>
    </lineage>
</organism>
<dbReference type="GO" id="GO:0016020">
    <property type="term" value="C:membrane"/>
    <property type="evidence" value="ECO:0007669"/>
    <property type="project" value="UniProtKB-SubCell"/>
</dbReference>
<evidence type="ECO:0000256" key="3">
    <source>
        <dbReference type="ARBA" id="ARBA00023136"/>
    </source>
</evidence>
<comment type="similarity">
    <text evidence="4">Belongs to the AIM11 family.</text>
</comment>
<evidence type="ECO:0000256" key="1">
    <source>
        <dbReference type="ARBA" id="ARBA00022692"/>
    </source>
</evidence>